<dbReference type="STRING" id="336963.C4JUU2"/>
<reference evidence="4" key="1">
    <citation type="journal article" date="2009" name="Genome Res.">
        <title>Comparative genomic analyses of the human fungal pathogens Coccidioides and their relatives.</title>
        <authorList>
            <person name="Sharpton T.J."/>
            <person name="Stajich J.E."/>
            <person name="Rounsley S.D."/>
            <person name="Gardner M.J."/>
            <person name="Wortman J.R."/>
            <person name="Jordar V.S."/>
            <person name="Maiti R."/>
            <person name="Kodira C.D."/>
            <person name="Neafsey D.E."/>
            <person name="Zeng Q."/>
            <person name="Hung C.-Y."/>
            <person name="McMahan C."/>
            <person name="Muszewska A."/>
            <person name="Grynberg M."/>
            <person name="Mandel M.A."/>
            <person name="Kellner E.M."/>
            <person name="Barker B.M."/>
            <person name="Galgiani J.N."/>
            <person name="Orbach M.J."/>
            <person name="Kirkland T.N."/>
            <person name="Cole G.T."/>
            <person name="Henn M.R."/>
            <person name="Birren B.W."/>
            <person name="Taylor J.W."/>
        </authorList>
    </citation>
    <scope>NUCLEOTIDE SEQUENCE [LARGE SCALE GENOMIC DNA]</scope>
    <source>
        <strain evidence="4">UAMH 1704</strain>
    </source>
</reference>
<dbReference type="InterPro" id="IPR016903">
    <property type="entry name" value="Nucleolar_cplx-assoc_3"/>
</dbReference>
<evidence type="ECO:0000313" key="4">
    <source>
        <dbReference type="Proteomes" id="UP000002058"/>
    </source>
</evidence>
<evidence type="ECO:0000313" key="3">
    <source>
        <dbReference type="EMBL" id="EEP80053.1"/>
    </source>
</evidence>
<dbReference type="eggNOG" id="KOG2153">
    <property type="taxonomic scope" value="Eukaryota"/>
</dbReference>
<dbReference type="HOGENOM" id="CLU_704365_0_0_1"/>
<dbReference type="GO" id="GO:0005730">
    <property type="term" value="C:nucleolus"/>
    <property type="evidence" value="ECO:0007669"/>
    <property type="project" value="TreeGrafter"/>
</dbReference>
<keyword evidence="4" id="KW-1185">Reference proteome</keyword>
<gene>
    <name evidence="3" type="ORF">UREG_04895</name>
</gene>
<dbReference type="InParanoid" id="C4JUU2"/>
<dbReference type="GO" id="GO:0003682">
    <property type="term" value="F:chromatin binding"/>
    <property type="evidence" value="ECO:0007669"/>
    <property type="project" value="TreeGrafter"/>
</dbReference>
<protein>
    <submittedName>
        <fullName evidence="3">Noc3p protein</fullName>
    </submittedName>
</protein>
<name>C4JUU2_UNCRE</name>
<feature type="domain" description="Nucleolar complex-associated protein 3 N-terminal" evidence="2">
    <location>
        <begin position="114"/>
        <end position="206"/>
    </location>
</feature>
<dbReference type="PANTHER" id="PTHR14428">
    <property type="entry name" value="NUCLEOLAR COMPLEX PROTEIN 3"/>
    <property type="match status" value="1"/>
</dbReference>
<dbReference type="InterPro" id="IPR011501">
    <property type="entry name" value="Noc3_N"/>
</dbReference>
<accession>C4JUU2</accession>
<dbReference type="Pfam" id="PF07540">
    <property type="entry name" value="NOC3p"/>
    <property type="match status" value="1"/>
</dbReference>
<dbReference type="OrthoDB" id="10263597at2759"/>
<feature type="compositionally biased region" description="Acidic residues" evidence="1">
    <location>
        <begin position="84"/>
        <end position="93"/>
    </location>
</feature>
<dbReference type="Proteomes" id="UP000002058">
    <property type="component" value="Unassembled WGS sequence"/>
</dbReference>
<organism evidence="3 4">
    <name type="scientific">Uncinocarpus reesii (strain UAMH 1704)</name>
    <dbReference type="NCBI Taxonomy" id="336963"/>
    <lineage>
        <taxon>Eukaryota</taxon>
        <taxon>Fungi</taxon>
        <taxon>Dikarya</taxon>
        <taxon>Ascomycota</taxon>
        <taxon>Pezizomycotina</taxon>
        <taxon>Eurotiomycetes</taxon>
        <taxon>Eurotiomycetidae</taxon>
        <taxon>Onygenales</taxon>
        <taxon>Onygenaceae</taxon>
        <taxon>Uncinocarpus</taxon>
    </lineage>
</organism>
<dbReference type="GO" id="GO:0006270">
    <property type="term" value="P:DNA replication initiation"/>
    <property type="evidence" value="ECO:0007669"/>
    <property type="project" value="TreeGrafter"/>
</dbReference>
<dbReference type="EMBL" id="CH476617">
    <property type="protein sequence ID" value="EEP80053.1"/>
    <property type="molecule type" value="Genomic_DNA"/>
</dbReference>
<sequence length="392" mass="44770">MAPVHTAKRRRLSPTGEAAPSSAMKTFYASASQWDLEQDYERRPRKGSKKDRERTRLPIKTAEGNIEHIEEPQHSEPESLSPFDSDEQSDDDAPAPKPVQEPVSQVPPKLQIIQAKEELARIAMIINEDPEEHMESFKRLAEMVKSSSLPAVKKLALATQAAVYRDVIPGYKIRPLGEAELTVKVSKEVRKVRDYEQALLSGYRNYIQELVRLARSKHDEGLKSVAINCACGLLTAVPHFNFRQELLKILVSLVTRRHLDADGIKARETIKEIFSNDEDGIISMETVSLLAKTMKSKNFNVHHSTLDTFLHLRLLSEFSLKGSHDRIDKEETEGNTYKGKKIKEKREFRTKKERKLLRERKAAAKDLKEADALVKNEQRDKMQAETLNQRDR</sequence>
<dbReference type="RefSeq" id="XP_002584206.1">
    <property type="nucleotide sequence ID" value="XM_002584160.1"/>
</dbReference>
<dbReference type="KEGG" id="ure:UREG_04895"/>
<dbReference type="AlphaFoldDB" id="C4JUU2"/>
<proteinExistence type="predicted"/>
<dbReference type="PANTHER" id="PTHR14428:SF5">
    <property type="entry name" value="NUCLEOLAR COMPLEX PROTEIN 3 HOMOLOG"/>
    <property type="match status" value="1"/>
</dbReference>
<dbReference type="VEuPathDB" id="FungiDB:UREG_04895"/>
<feature type="compositionally biased region" description="Basic and acidic residues" evidence="1">
    <location>
        <begin position="65"/>
        <end position="77"/>
    </location>
</feature>
<evidence type="ECO:0000256" key="1">
    <source>
        <dbReference type="SAM" id="MobiDB-lite"/>
    </source>
</evidence>
<feature type="compositionally biased region" description="Basic residues" evidence="1">
    <location>
        <begin position="1"/>
        <end position="12"/>
    </location>
</feature>
<evidence type="ECO:0000259" key="2">
    <source>
        <dbReference type="Pfam" id="PF07540"/>
    </source>
</evidence>
<feature type="region of interest" description="Disordered" evidence="1">
    <location>
        <begin position="1"/>
        <end position="107"/>
    </location>
</feature>
<dbReference type="GeneID" id="8441209"/>
<feature type="region of interest" description="Disordered" evidence="1">
    <location>
        <begin position="367"/>
        <end position="392"/>
    </location>
</feature>